<proteinExistence type="predicted"/>
<dbReference type="AlphaFoldDB" id="M1DAD0"/>
<organism evidence="2 3">
    <name type="scientific">Solanum tuberosum</name>
    <name type="common">Potato</name>
    <dbReference type="NCBI Taxonomy" id="4113"/>
    <lineage>
        <taxon>Eukaryota</taxon>
        <taxon>Viridiplantae</taxon>
        <taxon>Streptophyta</taxon>
        <taxon>Embryophyta</taxon>
        <taxon>Tracheophyta</taxon>
        <taxon>Spermatophyta</taxon>
        <taxon>Magnoliopsida</taxon>
        <taxon>eudicotyledons</taxon>
        <taxon>Gunneridae</taxon>
        <taxon>Pentapetalae</taxon>
        <taxon>asterids</taxon>
        <taxon>lamiids</taxon>
        <taxon>Solanales</taxon>
        <taxon>Solanaceae</taxon>
        <taxon>Solanoideae</taxon>
        <taxon>Solaneae</taxon>
        <taxon>Solanum</taxon>
    </lineage>
</organism>
<feature type="region of interest" description="Disordered" evidence="1">
    <location>
        <begin position="76"/>
        <end position="126"/>
    </location>
</feature>
<evidence type="ECO:0000313" key="2">
    <source>
        <dbReference type="EnsemblPlants" id="PGSC0003DMT400085825"/>
    </source>
</evidence>
<dbReference type="Proteomes" id="UP000011115">
    <property type="component" value="Unassembled WGS sequence"/>
</dbReference>
<feature type="compositionally biased region" description="Polar residues" evidence="1">
    <location>
        <begin position="79"/>
        <end position="105"/>
    </location>
</feature>
<dbReference type="EnsemblPlants" id="PGSC0003DMT400085825">
    <property type="protein sequence ID" value="PGSC0003DMT400085825"/>
    <property type="gene ID" value="PGSC0003DMG400035396"/>
</dbReference>
<sequence length="285" mass="31396">MFENVHFVNQESSRRLAKEVSEPDSDRRWTHKNMRWKSVKLGGPMAESATRQTGLILGNRIELWHVRQFGELGRARRTASLSEPENDQPLQTRSSSGIDGGPNTTSSGSSSLVTQPFKGRGIEDHSGGEEIVHGWRGGEVPSCVGPTPVPHIRYIHQDSWLIHYYLEAEYTQDEAERRREAPVDTSPEVDIESLPVEASLPTLAFGPSEDDIKEEIAVAEFEAKTNEDQLKEQDAAVYDDLEDLESAMIETAQHASLRDTSMAGSSGDSVNVAPGIDAPTEGVTE</sequence>
<evidence type="ECO:0008006" key="4">
    <source>
        <dbReference type="Google" id="ProtNLM"/>
    </source>
</evidence>
<dbReference type="Gramene" id="PGSC0003DMT400085825">
    <property type="protein sequence ID" value="PGSC0003DMT400085825"/>
    <property type="gene ID" value="PGSC0003DMG400035396"/>
</dbReference>
<dbReference type="PaxDb" id="4113-PGSC0003DMT400085825"/>
<dbReference type="InParanoid" id="M1DAD0"/>
<keyword evidence="3" id="KW-1185">Reference proteome</keyword>
<name>M1DAD0_SOLTU</name>
<reference evidence="2" key="2">
    <citation type="submission" date="2015-06" db="UniProtKB">
        <authorList>
            <consortium name="EnsemblPlants"/>
        </authorList>
    </citation>
    <scope>IDENTIFICATION</scope>
    <source>
        <strain evidence="2">DM1-3 516 R44</strain>
    </source>
</reference>
<dbReference type="HOGENOM" id="CLU_977972_0_0_1"/>
<feature type="region of interest" description="Disordered" evidence="1">
    <location>
        <begin position="256"/>
        <end position="285"/>
    </location>
</feature>
<evidence type="ECO:0000313" key="3">
    <source>
        <dbReference type="Proteomes" id="UP000011115"/>
    </source>
</evidence>
<protein>
    <recommendedName>
        <fullName evidence="4">Polyprotein protein</fullName>
    </recommendedName>
</protein>
<reference evidence="3" key="1">
    <citation type="journal article" date="2011" name="Nature">
        <title>Genome sequence and analysis of the tuber crop potato.</title>
        <authorList>
            <consortium name="The Potato Genome Sequencing Consortium"/>
        </authorList>
    </citation>
    <scope>NUCLEOTIDE SEQUENCE [LARGE SCALE GENOMIC DNA]</scope>
    <source>
        <strain evidence="3">cv. DM1-3 516 R44</strain>
    </source>
</reference>
<feature type="compositionally biased region" description="Polar residues" evidence="1">
    <location>
        <begin position="258"/>
        <end position="269"/>
    </location>
</feature>
<evidence type="ECO:0000256" key="1">
    <source>
        <dbReference type="SAM" id="MobiDB-lite"/>
    </source>
</evidence>
<accession>M1DAD0</accession>